<evidence type="ECO:0000256" key="1">
    <source>
        <dbReference type="SAM" id="SignalP"/>
    </source>
</evidence>
<evidence type="ECO:0000313" key="3">
    <source>
        <dbReference type="EMBL" id="MEN3929862.1"/>
    </source>
</evidence>
<evidence type="ECO:0000259" key="2">
    <source>
        <dbReference type="Pfam" id="PF07883"/>
    </source>
</evidence>
<feature type="domain" description="Cupin type-2" evidence="2">
    <location>
        <begin position="72"/>
        <end position="136"/>
    </location>
</feature>
<dbReference type="CDD" id="cd02233">
    <property type="entry name" value="cupin_HNL-like"/>
    <property type="match status" value="1"/>
</dbReference>
<dbReference type="Proteomes" id="UP001418637">
    <property type="component" value="Unassembled WGS sequence"/>
</dbReference>
<feature type="signal peptide" evidence="1">
    <location>
        <begin position="1"/>
        <end position="24"/>
    </location>
</feature>
<dbReference type="PANTHER" id="PTHR43698">
    <property type="entry name" value="RIBD C-TERMINAL DOMAIN CONTAINING PROTEIN"/>
    <property type="match status" value="1"/>
</dbReference>
<reference evidence="3 4" key="1">
    <citation type="submission" date="2024-04" db="EMBL/GenBank/DDBJ databases">
        <title>A novel species isolated from cricket.</title>
        <authorList>
            <person name="Wang H.-C."/>
        </authorList>
    </citation>
    <scope>NUCLEOTIDE SEQUENCE [LARGE SCALE GENOMIC DNA]</scope>
    <source>
        <strain evidence="3 4">WL0021</strain>
    </source>
</reference>
<keyword evidence="4" id="KW-1185">Reference proteome</keyword>
<dbReference type="Pfam" id="PF07883">
    <property type="entry name" value="Cupin_2"/>
    <property type="match status" value="1"/>
</dbReference>
<gene>
    <name evidence="3" type="ORF">WJT86_02150</name>
</gene>
<feature type="chain" id="PRO_5047496931" evidence="1">
    <location>
        <begin position="25"/>
        <end position="163"/>
    </location>
</feature>
<protein>
    <submittedName>
        <fullName evidence="3">Cupin domain-containing protein</fullName>
    </submittedName>
</protein>
<evidence type="ECO:0000313" key="4">
    <source>
        <dbReference type="Proteomes" id="UP001418637"/>
    </source>
</evidence>
<name>A0ABV0BFW5_9HYPH</name>
<keyword evidence="1" id="KW-0732">Signal</keyword>
<dbReference type="PANTHER" id="PTHR43698:SF1">
    <property type="entry name" value="BLL4564 PROTEIN"/>
    <property type="match status" value="1"/>
</dbReference>
<proteinExistence type="predicted"/>
<organism evidence="3 4">
    <name type="scientific">Hohaiivirga grylli</name>
    <dbReference type="NCBI Taxonomy" id="3133970"/>
    <lineage>
        <taxon>Bacteria</taxon>
        <taxon>Pseudomonadati</taxon>
        <taxon>Pseudomonadota</taxon>
        <taxon>Alphaproteobacteria</taxon>
        <taxon>Hyphomicrobiales</taxon>
        <taxon>Methylobacteriaceae</taxon>
        <taxon>Hohaiivirga</taxon>
    </lineage>
</organism>
<accession>A0ABV0BFW5</accession>
<dbReference type="SUPFAM" id="SSF51182">
    <property type="entry name" value="RmlC-like cupins"/>
    <property type="match status" value="1"/>
</dbReference>
<dbReference type="InterPro" id="IPR047263">
    <property type="entry name" value="HNL-like_cupin"/>
</dbReference>
<dbReference type="EMBL" id="JBBYXI010000001">
    <property type="protein sequence ID" value="MEN3929862.1"/>
    <property type="molecule type" value="Genomic_DNA"/>
</dbReference>
<dbReference type="RefSeq" id="WP_346335843.1">
    <property type="nucleotide sequence ID" value="NZ_JBBYXI010000001.1"/>
</dbReference>
<dbReference type="InterPro" id="IPR011051">
    <property type="entry name" value="RmlC_Cupin_sf"/>
</dbReference>
<dbReference type="Gene3D" id="2.60.120.10">
    <property type="entry name" value="Jelly Rolls"/>
    <property type="match status" value="1"/>
</dbReference>
<dbReference type="InterPro" id="IPR014710">
    <property type="entry name" value="RmlC-like_jellyroll"/>
</dbReference>
<comment type="caution">
    <text evidence="3">The sequence shown here is derived from an EMBL/GenBank/DDBJ whole genome shotgun (WGS) entry which is preliminary data.</text>
</comment>
<sequence>MRLLSAALLSIATSITVFPSGLYAQEKAASGQIIIRAETQNISKGSGDYFTGDVKIRIMFPDNASAPYSGGEVTFAAGARSHWHTHPTGQHLIVTSGRGLTGTADGKIEQINAGDAVWCPPDIKHWHGAAPDSEMTHIAITGVADGKNVDWMEPVTDQQYNGK</sequence>
<dbReference type="InterPro" id="IPR013096">
    <property type="entry name" value="Cupin_2"/>
</dbReference>